<name>A0A2T6B9G5_9RHOB</name>
<evidence type="ECO:0000256" key="3">
    <source>
        <dbReference type="ARBA" id="ARBA00023080"/>
    </source>
</evidence>
<dbReference type="GO" id="GO:0000287">
    <property type="term" value="F:magnesium ion binding"/>
    <property type="evidence" value="ECO:0007669"/>
    <property type="project" value="UniProtKB-UniRule"/>
</dbReference>
<dbReference type="UniPathway" id="UPA00610">
    <property type="reaction ID" value="UER00666"/>
</dbReference>
<gene>
    <name evidence="5" type="primary">dut</name>
    <name evidence="7" type="ORF">C8N34_102487</name>
</gene>
<keyword evidence="2 5" id="KW-0378">Hydrolase</keyword>
<evidence type="ECO:0000313" key="7">
    <source>
        <dbReference type="EMBL" id="PTX52668.1"/>
    </source>
</evidence>
<dbReference type="PANTHER" id="PTHR11241">
    <property type="entry name" value="DEOXYURIDINE 5'-TRIPHOSPHATE NUCLEOTIDOHYDROLASE"/>
    <property type="match status" value="1"/>
</dbReference>
<dbReference type="RefSeq" id="WP_108128071.1">
    <property type="nucleotide sequence ID" value="NZ_QBKP01000002.1"/>
</dbReference>
<dbReference type="PANTHER" id="PTHR11241:SF0">
    <property type="entry name" value="DEOXYURIDINE 5'-TRIPHOSPHATE NUCLEOTIDOHYDROLASE"/>
    <property type="match status" value="1"/>
</dbReference>
<dbReference type="AlphaFoldDB" id="A0A2T6B9G5"/>
<comment type="pathway">
    <text evidence="5">Pyrimidine metabolism; dUMP biosynthesis; dUMP from dCTP (dUTP route): step 2/2.</text>
</comment>
<dbReference type="GO" id="GO:0046081">
    <property type="term" value="P:dUTP catabolic process"/>
    <property type="evidence" value="ECO:0007669"/>
    <property type="project" value="InterPro"/>
</dbReference>
<keyword evidence="3 5" id="KW-0546">Nucleotide metabolism</keyword>
<reference evidence="7 8" key="1">
    <citation type="submission" date="2018-04" db="EMBL/GenBank/DDBJ databases">
        <title>Genomic Encyclopedia of Archaeal and Bacterial Type Strains, Phase II (KMG-II): from individual species to whole genera.</title>
        <authorList>
            <person name="Goeker M."/>
        </authorList>
    </citation>
    <scope>NUCLEOTIDE SEQUENCE [LARGE SCALE GENOMIC DNA]</scope>
    <source>
        <strain evidence="7 8">DSM 21823</strain>
    </source>
</reference>
<dbReference type="InterPro" id="IPR033704">
    <property type="entry name" value="dUTPase_trimeric"/>
</dbReference>
<feature type="domain" description="dUTPase-like" evidence="6">
    <location>
        <begin position="15"/>
        <end position="149"/>
    </location>
</feature>
<evidence type="ECO:0000256" key="5">
    <source>
        <dbReference type="HAMAP-Rule" id="MF_00116"/>
    </source>
</evidence>
<feature type="binding site" evidence="5">
    <location>
        <position position="83"/>
    </location>
    <ligand>
        <name>substrate</name>
    </ligand>
</feature>
<dbReference type="OrthoDB" id="9809956at2"/>
<dbReference type="NCBIfam" id="TIGR00576">
    <property type="entry name" value="dut"/>
    <property type="match status" value="1"/>
</dbReference>
<organism evidence="7 8">
    <name type="scientific">Gemmobacter caeni</name>
    <dbReference type="NCBI Taxonomy" id="589035"/>
    <lineage>
        <taxon>Bacteria</taxon>
        <taxon>Pseudomonadati</taxon>
        <taxon>Pseudomonadota</taxon>
        <taxon>Alphaproteobacteria</taxon>
        <taxon>Rhodobacterales</taxon>
        <taxon>Paracoccaceae</taxon>
        <taxon>Gemmobacter</taxon>
    </lineage>
</organism>
<keyword evidence="5" id="KW-0479">Metal-binding</keyword>
<dbReference type="HAMAP" id="MF_00116">
    <property type="entry name" value="dUTPase_bact"/>
    <property type="match status" value="1"/>
</dbReference>
<protein>
    <recommendedName>
        <fullName evidence="5">Deoxyuridine 5'-triphosphate nucleotidohydrolase</fullName>
        <shortName evidence="5">dUTPase</shortName>
        <ecNumber evidence="5">3.6.1.23</ecNumber>
    </recommendedName>
    <alternativeName>
        <fullName evidence="5">dUTP pyrophosphatase</fullName>
    </alternativeName>
</protein>
<comment type="cofactor">
    <cofactor evidence="5">
        <name>Mg(2+)</name>
        <dbReference type="ChEBI" id="CHEBI:18420"/>
    </cofactor>
</comment>
<sequence>MTDPVIRFIKSHPDARLPEPATPGSAGADLCAVMPDGVSAQIMRPGARLLLDTGLKVAVPEGYEMQIRPRSGLALKHGVTVLNTPGTIDSDYRGPLKVVLINHGEENFSVRTGDRIAQAVLAAVAPFRGVMVETLEETARGEGGFGSTGITTGAADAAP</sequence>
<comment type="caution">
    <text evidence="5">Lacks conserved residue(s) required for the propagation of feature annotation.</text>
</comment>
<dbReference type="GO" id="GO:0004170">
    <property type="term" value="F:dUTP diphosphatase activity"/>
    <property type="evidence" value="ECO:0007669"/>
    <property type="project" value="UniProtKB-UniRule"/>
</dbReference>
<dbReference type="EMBL" id="QBKP01000002">
    <property type="protein sequence ID" value="PTX52668.1"/>
    <property type="molecule type" value="Genomic_DNA"/>
</dbReference>
<evidence type="ECO:0000256" key="4">
    <source>
        <dbReference type="ARBA" id="ARBA00047686"/>
    </source>
</evidence>
<evidence type="ECO:0000313" key="8">
    <source>
        <dbReference type="Proteomes" id="UP000244224"/>
    </source>
</evidence>
<evidence type="ECO:0000256" key="2">
    <source>
        <dbReference type="ARBA" id="ARBA00022801"/>
    </source>
</evidence>
<keyword evidence="8" id="KW-1185">Reference proteome</keyword>
<comment type="catalytic activity">
    <reaction evidence="4 5">
        <text>dUTP + H2O = dUMP + diphosphate + H(+)</text>
        <dbReference type="Rhea" id="RHEA:10248"/>
        <dbReference type="ChEBI" id="CHEBI:15377"/>
        <dbReference type="ChEBI" id="CHEBI:15378"/>
        <dbReference type="ChEBI" id="CHEBI:33019"/>
        <dbReference type="ChEBI" id="CHEBI:61555"/>
        <dbReference type="ChEBI" id="CHEBI:246422"/>
        <dbReference type="EC" id="3.6.1.23"/>
    </reaction>
</comment>
<dbReference type="EC" id="3.6.1.23" evidence="5"/>
<dbReference type="InterPro" id="IPR029054">
    <property type="entry name" value="dUTPase-like"/>
</dbReference>
<dbReference type="Proteomes" id="UP000244224">
    <property type="component" value="Unassembled WGS sequence"/>
</dbReference>
<comment type="similarity">
    <text evidence="1 5">Belongs to the dUTPase family.</text>
</comment>
<keyword evidence="5" id="KW-0460">Magnesium</keyword>
<comment type="function">
    <text evidence="5">This enzyme is involved in nucleotide metabolism: it produces dUMP, the immediate precursor of thymidine nucleotides and it decreases the intracellular concentration of dUTP so that uracil cannot be incorporated into DNA.</text>
</comment>
<feature type="binding site" evidence="5">
    <location>
        <begin position="87"/>
        <end position="89"/>
    </location>
    <ligand>
        <name>substrate</name>
    </ligand>
</feature>
<dbReference type="InterPro" id="IPR036157">
    <property type="entry name" value="dUTPase-like_sf"/>
</dbReference>
<feature type="binding site" evidence="5">
    <location>
        <begin position="70"/>
        <end position="72"/>
    </location>
    <ligand>
        <name>substrate</name>
    </ligand>
</feature>
<dbReference type="SUPFAM" id="SSF51283">
    <property type="entry name" value="dUTPase-like"/>
    <property type="match status" value="1"/>
</dbReference>
<dbReference type="CDD" id="cd07557">
    <property type="entry name" value="trimeric_dUTPase"/>
    <property type="match status" value="1"/>
</dbReference>
<dbReference type="Pfam" id="PF00692">
    <property type="entry name" value="dUTPase"/>
    <property type="match status" value="1"/>
</dbReference>
<evidence type="ECO:0000256" key="1">
    <source>
        <dbReference type="ARBA" id="ARBA00006581"/>
    </source>
</evidence>
<dbReference type="Gene3D" id="2.70.40.10">
    <property type="match status" value="1"/>
</dbReference>
<evidence type="ECO:0000259" key="6">
    <source>
        <dbReference type="Pfam" id="PF00692"/>
    </source>
</evidence>
<proteinExistence type="inferred from homology"/>
<accession>A0A2T6B9G5</accession>
<dbReference type="NCBIfam" id="NF001862">
    <property type="entry name" value="PRK00601.1"/>
    <property type="match status" value="1"/>
</dbReference>
<comment type="caution">
    <text evidence="7">The sequence shown here is derived from an EMBL/GenBank/DDBJ whole genome shotgun (WGS) entry which is preliminary data.</text>
</comment>
<dbReference type="GO" id="GO:0006226">
    <property type="term" value="P:dUMP biosynthetic process"/>
    <property type="evidence" value="ECO:0007669"/>
    <property type="project" value="UniProtKB-UniRule"/>
</dbReference>
<dbReference type="InterPro" id="IPR008181">
    <property type="entry name" value="dUTPase"/>
</dbReference>